<protein>
    <recommendedName>
        <fullName evidence="4">Ig-like domain-containing protein</fullName>
    </recommendedName>
</protein>
<evidence type="ECO:0000256" key="1">
    <source>
        <dbReference type="ARBA" id="ARBA00022737"/>
    </source>
</evidence>
<dbReference type="PANTHER" id="PTHR12231:SF265">
    <property type="entry name" value="DPR-INTERACTING PROTEIN LAMBDA"/>
    <property type="match status" value="1"/>
</dbReference>
<proteinExistence type="predicted"/>
<feature type="domain" description="Ig-like" evidence="4">
    <location>
        <begin position="9"/>
        <end position="48"/>
    </location>
</feature>
<gene>
    <name evidence="5" type="ORF">LSINAPIS_LOCUS11020</name>
</gene>
<dbReference type="PROSITE" id="PS50835">
    <property type="entry name" value="IG_LIKE"/>
    <property type="match status" value="1"/>
</dbReference>
<accession>A0A5E4QR02</accession>
<evidence type="ECO:0000313" key="5">
    <source>
        <dbReference type="EMBL" id="VVD00369.1"/>
    </source>
</evidence>
<dbReference type="Gene3D" id="2.60.40.10">
    <property type="entry name" value="Immunoglobulins"/>
    <property type="match status" value="2"/>
</dbReference>
<organism evidence="5 6">
    <name type="scientific">Leptidea sinapis</name>
    <dbReference type="NCBI Taxonomy" id="189913"/>
    <lineage>
        <taxon>Eukaryota</taxon>
        <taxon>Metazoa</taxon>
        <taxon>Ecdysozoa</taxon>
        <taxon>Arthropoda</taxon>
        <taxon>Hexapoda</taxon>
        <taxon>Insecta</taxon>
        <taxon>Pterygota</taxon>
        <taxon>Neoptera</taxon>
        <taxon>Endopterygota</taxon>
        <taxon>Lepidoptera</taxon>
        <taxon>Glossata</taxon>
        <taxon>Ditrysia</taxon>
        <taxon>Papilionoidea</taxon>
        <taxon>Pieridae</taxon>
        <taxon>Dismorphiinae</taxon>
        <taxon>Leptidea</taxon>
    </lineage>
</organism>
<dbReference type="InterPro" id="IPR036179">
    <property type="entry name" value="Ig-like_dom_sf"/>
</dbReference>
<evidence type="ECO:0000313" key="6">
    <source>
        <dbReference type="Proteomes" id="UP000324832"/>
    </source>
</evidence>
<dbReference type="InterPro" id="IPR003006">
    <property type="entry name" value="Ig/MHC_CS"/>
</dbReference>
<name>A0A5E4QR02_9NEOP</name>
<dbReference type="EMBL" id="FZQP02004667">
    <property type="protein sequence ID" value="VVD00369.1"/>
    <property type="molecule type" value="Genomic_DNA"/>
</dbReference>
<dbReference type="SUPFAM" id="SSF48726">
    <property type="entry name" value="Immunoglobulin"/>
    <property type="match status" value="2"/>
</dbReference>
<reference evidence="5 6" key="1">
    <citation type="submission" date="2017-07" db="EMBL/GenBank/DDBJ databases">
        <authorList>
            <person name="Talla V."/>
            <person name="Backstrom N."/>
        </authorList>
    </citation>
    <scope>NUCLEOTIDE SEQUENCE [LARGE SCALE GENOMIC DNA]</scope>
</reference>
<dbReference type="Proteomes" id="UP000324832">
    <property type="component" value="Unassembled WGS sequence"/>
</dbReference>
<dbReference type="GO" id="GO:0043005">
    <property type="term" value="C:neuron projection"/>
    <property type="evidence" value="ECO:0007669"/>
    <property type="project" value="TreeGrafter"/>
</dbReference>
<keyword evidence="1" id="KW-0677">Repeat</keyword>
<dbReference type="PROSITE" id="PS00290">
    <property type="entry name" value="IG_MHC"/>
    <property type="match status" value="1"/>
</dbReference>
<evidence type="ECO:0000256" key="2">
    <source>
        <dbReference type="ARBA" id="ARBA00023157"/>
    </source>
</evidence>
<evidence type="ECO:0000256" key="3">
    <source>
        <dbReference type="ARBA" id="ARBA00023319"/>
    </source>
</evidence>
<sequence>MPIQAEVEPEFLQALENHTVTQGRDVHFTCVVNHLSNYRVAWIKSDSKAILAIHTNMVALNPRLSVTYNNHNTWKLHMGHLSVLIPPDIVDTAFEGSSAREGGNIRLTCTATGVPAPTSIKASYCSRVLVAYSHLILLNVSGCVTLTLHIITFLSPTATLIEVE</sequence>
<dbReference type="InterPro" id="IPR051170">
    <property type="entry name" value="Neural/epithelial_adhesion"/>
</dbReference>
<dbReference type="PANTHER" id="PTHR12231">
    <property type="entry name" value="CTX-RELATED TYPE I TRANSMEMBRANE PROTEIN"/>
    <property type="match status" value="1"/>
</dbReference>
<evidence type="ECO:0000259" key="4">
    <source>
        <dbReference type="PROSITE" id="PS50835"/>
    </source>
</evidence>
<keyword evidence="2" id="KW-1015">Disulfide bond</keyword>
<keyword evidence="6" id="KW-1185">Reference proteome</keyword>
<dbReference type="InterPro" id="IPR007110">
    <property type="entry name" value="Ig-like_dom"/>
</dbReference>
<dbReference type="InterPro" id="IPR013783">
    <property type="entry name" value="Ig-like_fold"/>
</dbReference>
<keyword evidence="3" id="KW-0393">Immunoglobulin domain</keyword>
<dbReference type="AlphaFoldDB" id="A0A5E4QR02"/>